<dbReference type="EMBL" id="JAACJJ010000015">
    <property type="protein sequence ID" value="KAF5325542.1"/>
    <property type="molecule type" value="Genomic_DNA"/>
</dbReference>
<name>A0A8H5F6Q2_9AGAR</name>
<dbReference type="PANTHER" id="PTHR10039">
    <property type="entry name" value="AMELOGENIN"/>
    <property type="match status" value="1"/>
</dbReference>
<dbReference type="InterPro" id="IPR027417">
    <property type="entry name" value="P-loop_NTPase"/>
</dbReference>
<protein>
    <recommendedName>
        <fullName evidence="2">Nephrocystin 3-like N-terminal domain-containing protein</fullName>
    </recommendedName>
</protein>
<dbReference type="OrthoDB" id="7464126at2759"/>
<comment type="caution">
    <text evidence="3">The sequence shown here is derived from an EMBL/GenBank/DDBJ whole genome shotgun (WGS) entry which is preliminary data.</text>
</comment>
<reference evidence="3 4" key="1">
    <citation type="journal article" date="2020" name="ISME J.">
        <title>Uncovering the hidden diversity of litter-decomposition mechanisms in mushroom-forming fungi.</title>
        <authorList>
            <person name="Floudas D."/>
            <person name="Bentzer J."/>
            <person name="Ahren D."/>
            <person name="Johansson T."/>
            <person name="Persson P."/>
            <person name="Tunlid A."/>
        </authorList>
    </citation>
    <scope>NUCLEOTIDE SEQUENCE [LARGE SCALE GENOMIC DNA]</scope>
    <source>
        <strain evidence="3 4">CBS 101986</strain>
    </source>
</reference>
<accession>A0A8H5F6Q2</accession>
<organism evidence="3 4">
    <name type="scientific">Psilocybe cf. subviscida</name>
    <dbReference type="NCBI Taxonomy" id="2480587"/>
    <lineage>
        <taxon>Eukaryota</taxon>
        <taxon>Fungi</taxon>
        <taxon>Dikarya</taxon>
        <taxon>Basidiomycota</taxon>
        <taxon>Agaricomycotina</taxon>
        <taxon>Agaricomycetes</taxon>
        <taxon>Agaricomycetidae</taxon>
        <taxon>Agaricales</taxon>
        <taxon>Agaricineae</taxon>
        <taxon>Strophariaceae</taxon>
        <taxon>Psilocybe</taxon>
    </lineage>
</organism>
<evidence type="ECO:0000313" key="4">
    <source>
        <dbReference type="Proteomes" id="UP000567179"/>
    </source>
</evidence>
<evidence type="ECO:0000313" key="3">
    <source>
        <dbReference type="EMBL" id="KAF5325542.1"/>
    </source>
</evidence>
<feature type="domain" description="Nephrocystin 3-like N-terminal" evidence="2">
    <location>
        <begin position="10"/>
        <end position="164"/>
    </location>
</feature>
<keyword evidence="1" id="KW-0677">Repeat</keyword>
<evidence type="ECO:0000256" key="1">
    <source>
        <dbReference type="ARBA" id="ARBA00022737"/>
    </source>
</evidence>
<evidence type="ECO:0000259" key="2">
    <source>
        <dbReference type="Pfam" id="PF24883"/>
    </source>
</evidence>
<sequence>MLGRGEEYANARLIWLTGGAGAGKSAIMQSIVERCAQYAVILGTFFFSRTDPSRNYAEILIPTLAYQVARAFPAAMAVLEPIIERDPLIFKASLHTQAYELLVRPLRYLIETGLVDNTTTARRVFVIDGLDECDDPQKQALIIHVVATVLCDNLSPVCFLFASRPEVAIGRAFQREPRLQSTLASITLHDDAEASSDIRQFIEDSFLDILDTHPLRNHIPSNWPERKSVDKLIWKSSGHFIYAATSMKFISSTDEHPTRALQVVEGLMPSRMGNPFAELDALYLHILSSAKYKSQVLGILRHCILTAFDNSVKAICFTHPNISPEDVALFLSDVQALVSLSPNNEAEMYILLKHASLSDFFLDANRSCAIYMSEDVCRASLLPRYFQLLDNGPQVRTSSLFSKAGGDHTLMVEIKNAIAHSQDTELLRSLICGHSLQDIWNFCLESWVHNYGPHSESRDFPIHQVSTYITSIRDSAANHDNTLYIPQFKMFIQILLDDLNKLIQTEPHYRIIPALMFSSSPSCLTFLAPLLIGRFNPLRISWGYRSYFWGLQAKGFIKGVIDPRSYEVIRRLPQSQISWGSDLAPALKLVLQHLVGYSWTPEHLRPNPHERWLCRMKPLKHMSQGCAKLSSTFYLFLRRLPAPRLPLGSGFPALERYASFSTRGRIMWHRREQCFVLLKTVVCYLHKSDCTSDIAKLARRSLPKAALWFPRLMKRARAEMDAYVRRWEESPDGLLEKAQAMSINDMD</sequence>
<gene>
    <name evidence="3" type="ORF">D9619_009853</name>
</gene>
<dbReference type="CDD" id="cd02019">
    <property type="entry name" value="NK"/>
    <property type="match status" value="1"/>
</dbReference>
<dbReference type="InterPro" id="IPR056884">
    <property type="entry name" value="NPHP3-like_N"/>
</dbReference>
<dbReference type="Pfam" id="PF24883">
    <property type="entry name" value="NPHP3_N"/>
    <property type="match status" value="1"/>
</dbReference>
<dbReference type="AlphaFoldDB" id="A0A8H5F6Q2"/>
<proteinExistence type="predicted"/>
<dbReference type="PANTHER" id="PTHR10039:SF14">
    <property type="entry name" value="NACHT DOMAIN-CONTAINING PROTEIN"/>
    <property type="match status" value="1"/>
</dbReference>
<keyword evidence="4" id="KW-1185">Reference proteome</keyword>
<dbReference type="Proteomes" id="UP000567179">
    <property type="component" value="Unassembled WGS sequence"/>
</dbReference>
<dbReference type="SUPFAM" id="SSF52540">
    <property type="entry name" value="P-loop containing nucleoside triphosphate hydrolases"/>
    <property type="match status" value="1"/>
</dbReference>